<keyword evidence="1" id="KW-0418">Kinase</keyword>
<dbReference type="Proteomes" id="UP000579605">
    <property type="component" value="Unassembled WGS sequence"/>
</dbReference>
<organism evidence="1 2">
    <name type="scientific">Actinopolymorpha rutila</name>
    <dbReference type="NCBI Taxonomy" id="446787"/>
    <lineage>
        <taxon>Bacteria</taxon>
        <taxon>Bacillati</taxon>
        <taxon>Actinomycetota</taxon>
        <taxon>Actinomycetes</taxon>
        <taxon>Propionibacteriales</taxon>
        <taxon>Actinopolymorphaceae</taxon>
        <taxon>Actinopolymorpha</taxon>
    </lineage>
</organism>
<keyword evidence="1" id="KW-0808">Transferase</keyword>
<comment type="caution">
    <text evidence="1">The sequence shown here is derived from an EMBL/GenBank/DDBJ whole genome shotgun (WGS) entry which is preliminary data.</text>
</comment>
<dbReference type="Pfam" id="PF04655">
    <property type="entry name" value="APH_6_hur"/>
    <property type="match status" value="1"/>
</dbReference>
<dbReference type="AlphaFoldDB" id="A0A852ZTI8"/>
<dbReference type="RefSeq" id="WP_179789753.1">
    <property type="nucleotide sequence ID" value="NZ_BAAARR010000005.1"/>
</dbReference>
<protein>
    <submittedName>
        <fullName evidence="1">Streptomycin 6-kinase</fullName>
    </submittedName>
</protein>
<reference evidence="1 2" key="1">
    <citation type="submission" date="2020-07" db="EMBL/GenBank/DDBJ databases">
        <title>Sequencing the genomes of 1000 actinobacteria strains.</title>
        <authorList>
            <person name="Klenk H.-P."/>
        </authorList>
    </citation>
    <scope>NUCLEOTIDE SEQUENCE [LARGE SCALE GENOMIC DNA]</scope>
    <source>
        <strain evidence="1 2">DSM 18448</strain>
    </source>
</reference>
<proteinExistence type="predicted"/>
<evidence type="ECO:0000313" key="2">
    <source>
        <dbReference type="Proteomes" id="UP000579605"/>
    </source>
</evidence>
<dbReference type="InterPro" id="IPR006748">
    <property type="entry name" value="NH2Glyco/OHUrea_AB-resist_kin"/>
</dbReference>
<dbReference type="EMBL" id="JACBZH010000001">
    <property type="protein sequence ID" value="NYH92310.1"/>
    <property type="molecule type" value="Genomic_DNA"/>
</dbReference>
<dbReference type="GO" id="GO:0016773">
    <property type="term" value="F:phosphotransferase activity, alcohol group as acceptor"/>
    <property type="evidence" value="ECO:0007669"/>
    <property type="project" value="InterPro"/>
</dbReference>
<dbReference type="InterPro" id="IPR011009">
    <property type="entry name" value="Kinase-like_dom_sf"/>
</dbReference>
<dbReference type="GO" id="GO:0016301">
    <property type="term" value="F:kinase activity"/>
    <property type="evidence" value="ECO:0007669"/>
    <property type="project" value="UniProtKB-KW"/>
</dbReference>
<sequence>MSDHDAADLAVPARFRDALVAAQGDRARRWFDGLPGLVGDLLERWSCAVAGPVMAGWAGIVVPVRRADGGRAVLKVSYPGETTYFEAITLAAWAGRGAVLVLERHDADLAMLLEELGPESLATVADADEAMTVIGRLARRLAVPAPPELPRMQPFLQQLVADLPVMSAAAGHPLPARAVDAAVATCAELGPDQPGTVQHGDLSESNVLRGTREDWLAIDPQGYAGEIAFECLTHLRERWTELRAMPHPDRVLRRRIEIFADAAEIDVERALRWTQARAVQSMLRSHGGAMDDDGVHEWMATTLAG</sequence>
<name>A0A852ZTI8_9ACTN</name>
<accession>A0A852ZTI8</accession>
<evidence type="ECO:0000313" key="1">
    <source>
        <dbReference type="EMBL" id="NYH92310.1"/>
    </source>
</evidence>
<dbReference type="GO" id="GO:0019748">
    <property type="term" value="P:secondary metabolic process"/>
    <property type="evidence" value="ECO:0007669"/>
    <property type="project" value="InterPro"/>
</dbReference>
<gene>
    <name evidence="1" type="ORF">F4554_004948</name>
</gene>
<dbReference type="SUPFAM" id="SSF56112">
    <property type="entry name" value="Protein kinase-like (PK-like)"/>
    <property type="match status" value="1"/>
</dbReference>
<keyword evidence="2" id="KW-1185">Reference proteome</keyword>